<sequence>MCRLDTFGPKYTKCAHYIPDPAQSVKSEDCGSSHCRNSANHSRSRNHSCEASNCQRHYGADRNQTITHLLDDFCWNCRDYYLRQQQQQAVRRA</sequence>
<reference evidence="1 2" key="1">
    <citation type="journal article" date="2015" name="Fungal Genet. Biol.">
        <title>Evolution of novel wood decay mechanisms in Agaricales revealed by the genome sequences of Fistulina hepatica and Cylindrobasidium torrendii.</title>
        <authorList>
            <person name="Floudas D."/>
            <person name="Held B.W."/>
            <person name="Riley R."/>
            <person name="Nagy L.G."/>
            <person name="Koehler G."/>
            <person name="Ransdell A.S."/>
            <person name="Younus H."/>
            <person name="Chow J."/>
            <person name="Chiniquy J."/>
            <person name="Lipzen A."/>
            <person name="Tritt A."/>
            <person name="Sun H."/>
            <person name="Haridas S."/>
            <person name="LaButti K."/>
            <person name="Ohm R.A."/>
            <person name="Kues U."/>
            <person name="Blanchette R.A."/>
            <person name="Grigoriev I.V."/>
            <person name="Minto R.E."/>
            <person name="Hibbett D.S."/>
        </authorList>
    </citation>
    <scope>NUCLEOTIDE SEQUENCE [LARGE SCALE GENOMIC DNA]</scope>
    <source>
        <strain evidence="1 2">FP15055 ss-10</strain>
    </source>
</reference>
<dbReference type="AlphaFoldDB" id="A0A0D7BRZ8"/>
<accession>A0A0D7BRZ8</accession>
<evidence type="ECO:0000313" key="1">
    <source>
        <dbReference type="EMBL" id="KIY73030.1"/>
    </source>
</evidence>
<dbReference type="EMBL" id="KN880438">
    <property type="protein sequence ID" value="KIY73030.1"/>
    <property type="molecule type" value="Genomic_DNA"/>
</dbReference>
<dbReference type="Proteomes" id="UP000054007">
    <property type="component" value="Unassembled WGS sequence"/>
</dbReference>
<keyword evidence="2" id="KW-1185">Reference proteome</keyword>
<name>A0A0D7BRZ8_9AGAR</name>
<proteinExistence type="predicted"/>
<dbReference type="OrthoDB" id="2840428at2759"/>
<protein>
    <submittedName>
        <fullName evidence="1">Uncharacterized protein</fullName>
    </submittedName>
</protein>
<evidence type="ECO:0000313" key="2">
    <source>
        <dbReference type="Proteomes" id="UP000054007"/>
    </source>
</evidence>
<gene>
    <name evidence="1" type="ORF">CYLTODRAFT_417284</name>
</gene>
<organism evidence="1 2">
    <name type="scientific">Cylindrobasidium torrendii FP15055 ss-10</name>
    <dbReference type="NCBI Taxonomy" id="1314674"/>
    <lineage>
        <taxon>Eukaryota</taxon>
        <taxon>Fungi</taxon>
        <taxon>Dikarya</taxon>
        <taxon>Basidiomycota</taxon>
        <taxon>Agaricomycotina</taxon>
        <taxon>Agaricomycetes</taxon>
        <taxon>Agaricomycetidae</taxon>
        <taxon>Agaricales</taxon>
        <taxon>Marasmiineae</taxon>
        <taxon>Physalacriaceae</taxon>
        <taxon>Cylindrobasidium</taxon>
    </lineage>
</organism>